<keyword evidence="4 7" id="KW-1133">Transmembrane helix</keyword>
<dbReference type="EnsemblMetazoa" id="CPIJ019391-RA">
    <property type="protein sequence ID" value="CPIJ019391-PA"/>
    <property type="gene ID" value="CPIJ019391"/>
</dbReference>
<evidence type="ECO:0000256" key="4">
    <source>
        <dbReference type="ARBA" id="ARBA00022989"/>
    </source>
</evidence>
<dbReference type="HOGENOM" id="CLU_776723_0_0_1"/>
<evidence type="ECO:0000256" key="3">
    <source>
        <dbReference type="ARBA" id="ARBA00022692"/>
    </source>
</evidence>
<evidence type="ECO:0000313" key="11">
    <source>
        <dbReference type="Proteomes" id="UP000002320"/>
    </source>
</evidence>
<sequence>MDPIALTMIEKYGGDFGRERLFSSIGMAIFSPITGILIDLFSQDLGYTDYSAAFYTYDILLVISSISVFMMPLGEKLPADNVFKDLLNLLKLKHVIIFIWFLFLLGNFWGFIESFLFLYLKELGAPNYLLGGWAIQNDSVASITITVGTVSSIPFLYGAGRITKVVGHVNLIVIAFIAHACRLVGYSLIENAWWCFPFEAMEALSCHLMWVAAATYCALLAPKNLLATLIGVLGMAHFSLGRGSGSFFGGFLIGEVGTREAFRYMGLVAVAGGLAYKFIHAIWLRKYDNPDADDDVLESGEAEKLTETKEADEPKTKDQGTSMSQERLSLMIKYNQIGSLTSLPRGSRVGVRAKSLP</sequence>
<dbReference type="SUPFAM" id="SSF103473">
    <property type="entry name" value="MFS general substrate transporter"/>
    <property type="match status" value="1"/>
</dbReference>
<evidence type="ECO:0000313" key="9">
    <source>
        <dbReference type="EMBL" id="EDS29873.1"/>
    </source>
</evidence>
<dbReference type="PANTHER" id="PTHR16172:SF41">
    <property type="entry name" value="MAJOR FACILITATOR SUPERFAMILY DOMAIN-CONTAINING PROTEIN 6-LIKE"/>
    <property type="match status" value="1"/>
</dbReference>
<keyword evidence="11" id="KW-1185">Reference proteome</keyword>
<evidence type="ECO:0000256" key="5">
    <source>
        <dbReference type="ARBA" id="ARBA00023136"/>
    </source>
</evidence>
<feature type="transmembrane region" description="Helical" evidence="7">
    <location>
        <begin position="140"/>
        <end position="157"/>
    </location>
</feature>
<dbReference type="OrthoDB" id="10056177at2759"/>
<dbReference type="InterPro" id="IPR036259">
    <property type="entry name" value="MFS_trans_sf"/>
</dbReference>
<dbReference type="AlphaFoldDB" id="B0XIZ1"/>
<gene>
    <name evidence="10" type="primary">6053550</name>
    <name evidence="9" type="ORF">CpipJ_CPIJ019391</name>
</gene>
<evidence type="ECO:0000256" key="6">
    <source>
        <dbReference type="SAM" id="MobiDB-lite"/>
    </source>
</evidence>
<evidence type="ECO:0000313" key="10">
    <source>
        <dbReference type="EnsemblMetazoa" id="CPIJ019391-PA"/>
    </source>
</evidence>
<evidence type="ECO:0000259" key="8">
    <source>
        <dbReference type="Pfam" id="PF12832"/>
    </source>
</evidence>
<keyword evidence="3 7" id="KW-0812">Transmembrane</keyword>
<protein>
    <recommendedName>
        <fullName evidence="8">Major facilitator superfamily associated domain-containing protein</fullName>
    </recommendedName>
</protein>
<reference evidence="9" key="1">
    <citation type="submission" date="2007-03" db="EMBL/GenBank/DDBJ databases">
        <title>Annotation of Culex pipiens quinquefasciatus.</title>
        <authorList>
            <consortium name="The Broad Institute Genome Sequencing Platform"/>
            <person name="Atkinson P.W."/>
            <person name="Hemingway J."/>
            <person name="Christensen B.M."/>
            <person name="Higgs S."/>
            <person name="Kodira C."/>
            <person name="Hannick L."/>
            <person name="Megy K."/>
            <person name="O'Leary S."/>
            <person name="Pearson M."/>
            <person name="Haas B.J."/>
            <person name="Mauceli E."/>
            <person name="Wortman J.R."/>
            <person name="Lee N.H."/>
            <person name="Guigo R."/>
            <person name="Stanke M."/>
            <person name="Alvarado L."/>
            <person name="Amedeo P."/>
            <person name="Antoine C.H."/>
            <person name="Arensburger P."/>
            <person name="Bidwell S.L."/>
            <person name="Crawford M."/>
            <person name="Camaro F."/>
            <person name="Devon K."/>
            <person name="Engels R."/>
            <person name="Hammond M."/>
            <person name="Howarth C."/>
            <person name="Koehrsen M."/>
            <person name="Lawson D."/>
            <person name="Montgomery P."/>
            <person name="Nene V."/>
            <person name="Nusbaum C."/>
            <person name="Puiu D."/>
            <person name="Romero-Severson J."/>
            <person name="Severson D.W."/>
            <person name="Shumway M."/>
            <person name="Sisk P."/>
            <person name="Stolte C."/>
            <person name="Zeng Q."/>
            <person name="Eisenstadt E."/>
            <person name="Fraser-Liggett C."/>
            <person name="Strausberg R."/>
            <person name="Galagan J."/>
            <person name="Birren B."/>
            <person name="Collins F.H."/>
        </authorList>
    </citation>
    <scope>NUCLEOTIDE SEQUENCE [LARGE SCALE GENOMIC DNA]</scope>
    <source>
        <strain evidence="9">JHB</strain>
    </source>
</reference>
<dbReference type="InterPro" id="IPR024989">
    <property type="entry name" value="MFS_assoc_dom"/>
</dbReference>
<comment type="subcellular location">
    <subcellularLocation>
        <location evidence="1">Membrane</location>
        <topology evidence="1">Multi-pass membrane protein</topology>
    </subcellularLocation>
</comment>
<dbReference type="VEuPathDB" id="VectorBase:CQUJHB015740"/>
<dbReference type="Pfam" id="PF12832">
    <property type="entry name" value="MFS_1_like"/>
    <property type="match status" value="1"/>
</dbReference>
<reference evidence="10" key="2">
    <citation type="submission" date="2020-05" db="UniProtKB">
        <authorList>
            <consortium name="EnsemblMetazoa"/>
        </authorList>
    </citation>
    <scope>IDENTIFICATION</scope>
    <source>
        <strain evidence="10">JHB</strain>
    </source>
</reference>
<feature type="transmembrane region" description="Helical" evidence="7">
    <location>
        <begin position="169"/>
        <end position="189"/>
    </location>
</feature>
<dbReference type="KEGG" id="cqu:CpipJ_CPIJ019391"/>
<dbReference type="InterPro" id="IPR051717">
    <property type="entry name" value="MFS_MFSD6"/>
</dbReference>
<evidence type="ECO:0000256" key="2">
    <source>
        <dbReference type="ARBA" id="ARBA00005241"/>
    </source>
</evidence>
<organism>
    <name type="scientific">Culex quinquefasciatus</name>
    <name type="common">Southern house mosquito</name>
    <name type="synonym">Culex pungens</name>
    <dbReference type="NCBI Taxonomy" id="7176"/>
    <lineage>
        <taxon>Eukaryota</taxon>
        <taxon>Metazoa</taxon>
        <taxon>Ecdysozoa</taxon>
        <taxon>Arthropoda</taxon>
        <taxon>Hexapoda</taxon>
        <taxon>Insecta</taxon>
        <taxon>Pterygota</taxon>
        <taxon>Neoptera</taxon>
        <taxon>Endopterygota</taxon>
        <taxon>Diptera</taxon>
        <taxon>Nematocera</taxon>
        <taxon>Culicoidea</taxon>
        <taxon>Culicidae</taxon>
        <taxon>Culicinae</taxon>
        <taxon>Culicini</taxon>
        <taxon>Culex</taxon>
        <taxon>Culex</taxon>
    </lineage>
</organism>
<dbReference type="eggNOG" id="KOG3762">
    <property type="taxonomic scope" value="Eukaryota"/>
</dbReference>
<accession>B0XIZ1</accession>
<dbReference type="Gene3D" id="1.20.1250.20">
    <property type="entry name" value="MFS general substrate transporter like domains"/>
    <property type="match status" value="1"/>
</dbReference>
<dbReference type="GO" id="GO:0016020">
    <property type="term" value="C:membrane"/>
    <property type="evidence" value="ECO:0007669"/>
    <property type="project" value="UniProtKB-SubCell"/>
</dbReference>
<feature type="domain" description="Major facilitator superfamily associated" evidence="8">
    <location>
        <begin position="1"/>
        <end position="264"/>
    </location>
</feature>
<dbReference type="VEuPathDB" id="VectorBase:CPIJ019391"/>
<evidence type="ECO:0000256" key="7">
    <source>
        <dbReference type="SAM" id="Phobius"/>
    </source>
</evidence>
<feature type="region of interest" description="Disordered" evidence="6">
    <location>
        <begin position="301"/>
        <end position="324"/>
    </location>
</feature>
<dbReference type="InParanoid" id="B0XIZ1"/>
<comment type="similarity">
    <text evidence="2">Belongs to the major facilitator superfamily. MFSD6 family.</text>
</comment>
<feature type="transmembrane region" description="Helical" evidence="7">
    <location>
        <begin position="54"/>
        <end position="74"/>
    </location>
</feature>
<dbReference type="EMBL" id="DS233412">
    <property type="protein sequence ID" value="EDS29873.1"/>
    <property type="molecule type" value="Genomic_DNA"/>
</dbReference>
<dbReference type="OMA" id="MDNFSEG"/>
<dbReference type="PANTHER" id="PTHR16172">
    <property type="entry name" value="MAJOR FACILITATOR SUPERFAMILY DOMAIN-CONTAINING PROTEIN 6-LIKE"/>
    <property type="match status" value="1"/>
</dbReference>
<dbReference type="Proteomes" id="UP000002320">
    <property type="component" value="Unassembled WGS sequence"/>
</dbReference>
<evidence type="ECO:0000256" key="1">
    <source>
        <dbReference type="ARBA" id="ARBA00004141"/>
    </source>
</evidence>
<feature type="transmembrane region" description="Helical" evidence="7">
    <location>
        <begin position="95"/>
        <end position="120"/>
    </location>
</feature>
<feature type="transmembrane region" description="Helical" evidence="7">
    <location>
        <begin position="261"/>
        <end position="279"/>
    </location>
</feature>
<feature type="compositionally biased region" description="Basic and acidic residues" evidence="6">
    <location>
        <begin position="301"/>
        <end position="318"/>
    </location>
</feature>
<feature type="transmembrane region" description="Helical" evidence="7">
    <location>
        <begin position="21"/>
        <end position="42"/>
    </location>
</feature>
<name>B0XIZ1_CULQU</name>
<proteinExistence type="inferred from homology"/>
<keyword evidence="5 7" id="KW-0472">Membrane</keyword>